<dbReference type="InterPro" id="IPR013011">
    <property type="entry name" value="PTS_EIIB_2"/>
</dbReference>
<evidence type="ECO:0000259" key="6">
    <source>
        <dbReference type="PROSITE" id="PS51094"/>
    </source>
</evidence>
<evidence type="ECO:0000256" key="2">
    <source>
        <dbReference type="ARBA" id="ARBA00022737"/>
    </source>
</evidence>
<evidence type="ECO:0000313" key="10">
    <source>
        <dbReference type="Proteomes" id="UP000285120"/>
    </source>
</evidence>
<keyword evidence="2" id="KW-0677">Repeat</keyword>
<dbReference type="InterPro" id="IPR050661">
    <property type="entry name" value="BglG_antiterminators"/>
</dbReference>
<feature type="domain" description="PTS EIIB type-2" evidence="7">
    <location>
        <begin position="403"/>
        <end position="492"/>
    </location>
</feature>
<evidence type="ECO:0000259" key="8">
    <source>
        <dbReference type="PROSITE" id="PS51372"/>
    </source>
</evidence>
<dbReference type="PANTHER" id="PTHR30185">
    <property type="entry name" value="CRYPTIC BETA-GLUCOSIDE BGL OPERON ANTITERMINATOR"/>
    <property type="match status" value="1"/>
</dbReference>
<accession>A0A419V7K9</accession>
<dbReference type="GO" id="GO:0006355">
    <property type="term" value="P:regulation of DNA-templated transcription"/>
    <property type="evidence" value="ECO:0007669"/>
    <property type="project" value="InterPro"/>
</dbReference>
<dbReference type="SUPFAM" id="SSF63520">
    <property type="entry name" value="PTS-regulatory domain, PRD"/>
    <property type="match status" value="2"/>
</dbReference>
<dbReference type="AlphaFoldDB" id="A0A419V7K9"/>
<feature type="domain" description="PRD" evidence="8">
    <location>
        <begin position="293"/>
        <end position="398"/>
    </location>
</feature>
<dbReference type="CDD" id="cd00211">
    <property type="entry name" value="PTS_IIA_fru"/>
    <property type="match status" value="1"/>
</dbReference>
<dbReference type="InterPro" id="IPR036634">
    <property type="entry name" value="PRD_sf"/>
</dbReference>
<sequence length="633" mass="72335">MTGRQRKITAYLYDQQNYVAIQSVADFIGCSEKTVRTELKAINEYIEAHQWGNLVRRPSRGIRFNPSEEKQAQIKEQLFSIEEKNQLSSRKEQISILLRLLLDTKKEWTIKQLSEEFYESQAVIKELLKEGSERLQKYRLSIQLKPNVGVSVIGPETGRRAAMADLVRESLKENHPIKEWFSPFDWEAVNKMIKGLEQQSSFFYTHASRETLLIHILLAVKRIMWKRCVAYPAESIDLKRIEMKKAAQLVKELEAYFQMTWPPAEVYYLSIHLRSARLELPSAEGSNIFEKLQIDPETIRFTHHLIEIVTAVTGHPYDKDSDLFRDTAAHLHSSTARIDHHFSHHNPMASEIRKMYPYLFEMIIEALAELEPAKEWPLEEIAYLTIHFQVSLERSKKTSADYMRVLIVCPMGMGMSRLLQTKLERKFHSLQTVGCTAVKEAERFDEDRIDIIISTVPLQRTDVPIVVVSPFLKQEEQQQIHRMVNTLKNNSHNVLQELISSPAHIHFLQESNHIKAITHLAGFLEETGKVTPAFVESAINREKKSSTFIGGGVAIPHGDPAFIKIPSVAVGIFSDPIDWNGSSAAIVLLLAADLQEGGKVKKLFEEISKLSDSPDRVARIKSLADAEAVFTLF</sequence>
<evidence type="ECO:0000256" key="5">
    <source>
        <dbReference type="ARBA" id="ARBA00023163"/>
    </source>
</evidence>
<dbReference type="EMBL" id="RAPK01000006">
    <property type="protein sequence ID" value="RKD75919.1"/>
    <property type="molecule type" value="Genomic_DNA"/>
</dbReference>
<keyword evidence="5" id="KW-0804">Transcription</keyword>
<dbReference type="SUPFAM" id="SSF52794">
    <property type="entry name" value="PTS system IIB component-like"/>
    <property type="match status" value="1"/>
</dbReference>
<dbReference type="SUPFAM" id="SSF55804">
    <property type="entry name" value="Phoshotransferase/anion transport protein"/>
    <property type="match status" value="1"/>
</dbReference>
<feature type="domain" description="PRD" evidence="8">
    <location>
        <begin position="180"/>
        <end position="283"/>
    </location>
</feature>
<proteinExistence type="predicted"/>
<feature type="domain" description="PTS EIIA type-2" evidence="6">
    <location>
        <begin position="497"/>
        <end position="633"/>
    </location>
</feature>
<dbReference type="PROSITE" id="PS51372">
    <property type="entry name" value="PRD_2"/>
    <property type="match status" value="2"/>
</dbReference>
<evidence type="ECO:0000313" key="9">
    <source>
        <dbReference type="EMBL" id="RKD75919.1"/>
    </source>
</evidence>
<dbReference type="OrthoDB" id="3175596at2"/>
<name>A0A419V7K9_9BACL</name>
<dbReference type="InterPro" id="IPR036095">
    <property type="entry name" value="PTS_EIIB-like_sf"/>
</dbReference>
<evidence type="ECO:0000256" key="4">
    <source>
        <dbReference type="ARBA" id="ARBA00023159"/>
    </source>
</evidence>
<dbReference type="Gene3D" id="1.10.1790.10">
    <property type="entry name" value="PRD domain"/>
    <property type="match status" value="2"/>
</dbReference>
<dbReference type="Gene3D" id="3.40.930.10">
    <property type="entry name" value="Mannitol-specific EII, Chain A"/>
    <property type="match status" value="1"/>
</dbReference>
<dbReference type="GO" id="GO:0008982">
    <property type="term" value="F:protein-N(PI)-phosphohistidine-sugar phosphotransferase activity"/>
    <property type="evidence" value="ECO:0007669"/>
    <property type="project" value="InterPro"/>
</dbReference>
<comment type="caution">
    <text evidence="9">The sequence shown here is derived from an EMBL/GenBank/DDBJ whole genome shotgun (WGS) entry which is preliminary data.</text>
</comment>
<dbReference type="Pfam" id="PF00359">
    <property type="entry name" value="PTS_EIIA_2"/>
    <property type="match status" value="1"/>
</dbReference>
<dbReference type="PANTHER" id="PTHR30185:SF12">
    <property type="entry name" value="TRANSCRIPTIONAL REGULATOR MANR"/>
    <property type="match status" value="1"/>
</dbReference>
<dbReference type="Gene3D" id="3.40.50.2300">
    <property type="match status" value="1"/>
</dbReference>
<dbReference type="RefSeq" id="WP_120191344.1">
    <property type="nucleotide sequence ID" value="NZ_RAPK01000006.1"/>
</dbReference>
<dbReference type="CDD" id="cd05568">
    <property type="entry name" value="PTS_IIB_bgl_like"/>
    <property type="match status" value="1"/>
</dbReference>
<keyword evidence="3" id="KW-0805">Transcription regulation</keyword>
<dbReference type="PROSITE" id="PS00372">
    <property type="entry name" value="PTS_EIIA_TYPE_2_HIS"/>
    <property type="match status" value="1"/>
</dbReference>
<dbReference type="InterPro" id="IPR016152">
    <property type="entry name" value="PTrfase/Anion_transptr"/>
</dbReference>
<dbReference type="PROSITE" id="PS51094">
    <property type="entry name" value="PTS_EIIA_TYPE_2"/>
    <property type="match status" value="1"/>
</dbReference>
<dbReference type="Pfam" id="PF00874">
    <property type="entry name" value="PRD"/>
    <property type="match status" value="2"/>
</dbReference>
<keyword evidence="1" id="KW-0808">Transferase</keyword>
<dbReference type="PROSITE" id="PS51099">
    <property type="entry name" value="PTS_EIIB_TYPE_2"/>
    <property type="match status" value="1"/>
</dbReference>
<organism evidence="9 10">
    <name type="scientific">Sinobaca qinghaiensis</name>
    <dbReference type="NCBI Taxonomy" id="342944"/>
    <lineage>
        <taxon>Bacteria</taxon>
        <taxon>Bacillati</taxon>
        <taxon>Bacillota</taxon>
        <taxon>Bacilli</taxon>
        <taxon>Bacillales</taxon>
        <taxon>Sporolactobacillaceae</taxon>
        <taxon>Sinobaca</taxon>
    </lineage>
</organism>
<evidence type="ECO:0000259" key="7">
    <source>
        <dbReference type="PROSITE" id="PS51099"/>
    </source>
</evidence>
<reference evidence="9 10" key="1">
    <citation type="submission" date="2018-09" db="EMBL/GenBank/DDBJ databases">
        <title>Genomic Encyclopedia of Archaeal and Bacterial Type Strains, Phase II (KMG-II): from individual species to whole genera.</title>
        <authorList>
            <person name="Goeker M."/>
        </authorList>
    </citation>
    <scope>NUCLEOTIDE SEQUENCE [LARGE SCALE GENOMIC DNA]</scope>
    <source>
        <strain evidence="9 10">DSM 17008</strain>
    </source>
</reference>
<dbReference type="Pfam" id="PF05043">
    <property type="entry name" value="Mga"/>
    <property type="match status" value="1"/>
</dbReference>
<keyword evidence="4" id="KW-0010">Activator</keyword>
<keyword evidence="10" id="KW-1185">Reference proteome</keyword>
<evidence type="ECO:0000256" key="3">
    <source>
        <dbReference type="ARBA" id="ARBA00023015"/>
    </source>
</evidence>
<dbReference type="InterPro" id="IPR007737">
    <property type="entry name" value="Mga_HTH"/>
</dbReference>
<evidence type="ECO:0000256" key="1">
    <source>
        <dbReference type="ARBA" id="ARBA00022679"/>
    </source>
</evidence>
<dbReference type="InterPro" id="IPR002178">
    <property type="entry name" value="PTS_EIIA_type-2_dom"/>
</dbReference>
<dbReference type="Proteomes" id="UP000285120">
    <property type="component" value="Unassembled WGS sequence"/>
</dbReference>
<dbReference type="InterPro" id="IPR011608">
    <property type="entry name" value="PRD"/>
</dbReference>
<gene>
    <name evidence="9" type="ORF">ATL39_0129</name>
</gene>
<dbReference type="GO" id="GO:0009401">
    <property type="term" value="P:phosphoenolpyruvate-dependent sugar phosphotransferase system"/>
    <property type="evidence" value="ECO:0007669"/>
    <property type="project" value="InterPro"/>
</dbReference>
<protein>
    <submittedName>
        <fullName evidence="9">Activator of the mannose operon (Transcriptional antiterminator)</fullName>
    </submittedName>
</protein>